<evidence type="ECO:0000256" key="1">
    <source>
        <dbReference type="ARBA" id="ARBA00004141"/>
    </source>
</evidence>
<feature type="coiled-coil region" evidence="6">
    <location>
        <begin position="1476"/>
        <end position="1547"/>
    </location>
</feature>
<accession>A0A078ASX0</accession>
<evidence type="ECO:0000256" key="6">
    <source>
        <dbReference type="SAM" id="Coils"/>
    </source>
</evidence>
<feature type="transmembrane region" description="Helical" evidence="7">
    <location>
        <begin position="1190"/>
        <end position="1211"/>
    </location>
</feature>
<evidence type="ECO:0000256" key="3">
    <source>
        <dbReference type="ARBA" id="ARBA00022737"/>
    </source>
</evidence>
<dbReference type="PANTHER" id="PTHR10582">
    <property type="entry name" value="TRANSIENT RECEPTOR POTENTIAL ION CHANNEL PROTEIN"/>
    <property type="match status" value="1"/>
</dbReference>
<evidence type="ECO:0000256" key="5">
    <source>
        <dbReference type="ARBA" id="ARBA00023136"/>
    </source>
</evidence>
<feature type="transmembrane region" description="Helical" evidence="7">
    <location>
        <begin position="1388"/>
        <end position="1412"/>
    </location>
</feature>
<feature type="domain" description="Ion transport" evidence="8">
    <location>
        <begin position="1193"/>
        <end position="1421"/>
    </location>
</feature>
<organism evidence="9 10">
    <name type="scientific">Stylonychia lemnae</name>
    <name type="common">Ciliate</name>
    <dbReference type="NCBI Taxonomy" id="5949"/>
    <lineage>
        <taxon>Eukaryota</taxon>
        <taxon>Sar</taxon>
        <taxon>Alveolata</taxon>
        <taxon>Ciliophora</taxon>
        <taxon>Intramacronucleata</taxon>
        <taxon>Spirotrichea</taxon>
        <taxon>Stichotrichia</taxon>
        <taxon>Sporadotrichida</taxon>
        <taxon>Oxytrichidae</taxon>
        <taxon>Stylonychinae</taxon>
        <taxon>Stylonychia</taxon>
    </lineage>
</organism>
<dbReference type="Pfam" id="PF00520">
    <property type="entry name" value="Ion_trans"/>
    <property type="match status" value="1"/>
</dbReference>
<dbReference type="OrthoDB" id="6108356at2759"/>
<keyword evidence="3" id="KW-0677">Repeat</keyword>
<evidence type="ECO:0000256" key="4">
    <source>
        <dbReference type="ARBA" id="ARBA00022989"/>
    </source>
</evidence>
<comment type="subcellular location">
    <subcellularLocation>
        <location evidence="1">Membrane</location>
        <topology evidence="1">Multi-pass membrane protein</topology>
    </subcellularLocation>
</comment>
<keyword evidence="5 7" id="KW-0472">Membrane</keyword>
<dbReference type="GO" id="GO:0098703">
    <property type="term" value="P:calcium ion import across plasma membrane"/>
    <property type="evidence" value="ECO:0007669"/>
    <property type="project" value="TreeGrafter"/>
</dbReference>
<name>A0A078ASX0_STYLE</name>
<sequence length="1561" mass="186255">MTHRKNQISEIPLNQLDSLIDEVFEDQEFSGKSTPQERQQVADEFQSFTQNNVKIGEYSIDYDDKSNAQTRDKMESRDDAITKISDIVEFRKLHKQFRGSTSLTDSILISQRLNHEFSSKDPETKEILKQFLDVNSKQKSYKDHVQQLKQFKSSHKLKFLGLNTWFVYSDVLYNIEMKKDGNFKGTYEKEKEIRVFSEIYSKYRPVLFRDETGNENIQDFKIYQEKDDVKEWENYLFQIVLYTIPTFQIVGTLNLPLESGHSKMIFKVIKHNKFLIHDNKQFLMLNLESRVEFKTIQLMIFDGEQEAEKQTNDKVQKNFLVSYIGKNELIMFGYNYKYQINLQKEHIQMQQTNIQTNDLSLIHCGQFLMIVNSSFKIEKVFDIEKKDFLDYFDDKEDISQFVCNSPNTICNKGLIINRKNIFKVERSLKKLDIIPQLHENFYNILQVSLVQYDSYNNQIYFYVTNEKQNVQGKDLYRVHLCEREHQVTHPITEGMYAKNTKDIYYNYIQDDYLICCFINDDDSMSEYLQVIKFDQQYELKLIRQEPFQMKQIEKLQNNLKNIDNKRMTVNQSRKHLLVNYTITPKQNQSYLNFKDTFVDKYYVTNCDYLQSEIVDIPQEQLNLQYIQYYDKSIFTSYIKQCENYLWDFNVKIVYESKLAMSKAEALTSQIQIVAFDKKKKKSFQFMIYEDKQEIKRVHLSECLSLMIILHADNQAKIFELSDMFEESKHKTIDNFVTLVRFSKTQLVYIQKQKTVDGPTQKGKNKDDRYFLNFAKVVEKQLVSIKQVNLDQYIKDIQLFEKLDLIQYKHYESQSLVVPEQKKKGMTQEEIDQFVPTDRYLMIDLYEQYLIYDLKLEIFMGKIQIENQKKAFSLTFQLNQLTLSLNNPKRKGKKMYYIFEGFLESYFRLNHGQFDVAYDLDECLIIFKDFSNQPIGVVSFQQDLQLQLEQIELVDSKKSDSIAVQKINRMSFREIANYIDPFNGTLLHVVSGKSDIIVNAIRQRLSNQQNQHDYMLFINNEQGLSPLDYYVINDDYQKIYFALDLMVRFQNNSLFNSIVDKNLIYLISKNFDLKDYLLSKLPILSIETSQYPLYSKDTSTFYISEFDQTSSLAKINYFYKDEVEKFVKKNDEGTTYQLEYLLPMIPQSFSDPQFMKVLNKSSNEDLFESDLIQIVLSFKWDKYAFWFHLKAFLQFFIFLVDFIVDIYFLVIYQEERSEFQQWFVKIVGAGYIIYHFQYEFKTIRIQGALNYFSDYWNYIDIFLILMYVASAIVDLMHVHLGVERLIYSICLGFIFVKFFSYLRIFQGFSFLVQMLRAVFVDLKFFIALYGIVIFLYGLIFTLLSITTDETDSQYDGIGQFGYFIMSFRASTGDFQVDNFHLLDEYHVQFAWIIWITSVLFLNIILLNFIIAVISQSYEKIMQRMVAQSYMAKAKLIYECELHYNHYGKNNSHFPKYFILRRVKDNIMQGDVEWQGFVKDIKKTMEKVKVQLSEKQDTSSQKMYKKLEEFRNQIQANNEEAYRVVHEDLNRVKTMIKKQENLIKNLDKKWFESKVEPQIQQKN</sequence>
<dbReference type="InterPro" id="IPR005821">
    <property type="entry name" value="Ion_trans_dom"/>
</dbReference>
<gene>
    <name evidence="9" type="primary">Contig13392.g14292</name>
    <name evidence="9" type="ORF">STYLEM_12976</name>
</gene>
<feature type="transmembrane region" description="Helical" evidence="7">
    <location>
        <begin position="1323"/>
        <end position="1344"/>
    </location>
</feature>
<dbReference type="GO" id="GO:0005886">
    <property type="term" value="C:plasma membrane"/>
    <property type="evidence" value="ECO:0007669"/>
    <property type="project" value="TreeGrafter"/>
</dbReference>
<proteinExistence type="predicted"/>
<dbReference type="Proteomes" id="UP000039865">
    <property type="component" value="Unassembled WGS sequence"/>
</dbReference>
<keyword evidence="6" id="KW-0175">Coiled coil</keyword>
<reference evidence="9 10" key="1">
    <citation type="submission" date="2014-06" db="EMBL/GenBank/DDBJ databases">
        <authorList>
            <person name="Swart Estienne"/>
        </authorList>
    </citation>
    <scope>NUCLEOTIDE SEQUENCE [LARGE SCALE GENOMIC DNA]</scope>
    <source>
        <strain evidence="9 10">130c</strain>
    </source>
</reference>
<evidence type="ECO:0000256" key="2">
    <source>
        <dbReference type="ARBA" id="ARBA00022692"/>
    </source>
</evidence>
<protein>
    <submittedName>
        <fullName evidence="9">Serine threonine protein kinase</fullName>
    </submittedName>
</protein>
<dbReference type="InterPro" id="IPR024862">
    <property type="entry name" value="TRPV"/>
</dbReference>
<keyword evidence="9" id="KW-0418">Kinase</keyword>
<dbReference type="PANTHER" id="PTHR10582:SF2">
    <property type="entry name" value="INACTIVE"/>
    <property type="match status" value="1"/>
</dbReference>
<keyword evidence="2 7" id="KW-0812">Transmembrane</keyword>
<dbReference type="GO" id="GO:0016301">
    <property type="term" value="F:kinase activity"/>
    <property type="evidence" value="ECO:0007669"/>
    <property type="project" value="UniProtKB-KW"/>
</dbReference>
<feature type="transmembrane region" description="Helical" evidence="7">
    <location>
        <begin position="1284"/>
        <end position="1303"/>
    </location>
</feature>
<evidence type="ECO:0000256" key="7">
    <source>
        <dbReference type="SAM" id="Phobius"/>
    </source>
</evidence>
<keyword evidence="4 7" id="KW-1133">Transmembrane helix</keyword>
<evidence type="ECO:0000313" key="10">
    <source>
        <dbReference type="Proteomes" id="UP000039865"/>
    </source>
</evidence>
<dbReference type="InParanoid" id="A0A078ASX0"/>
<dbReference type="EMBL" id="CCKQ01012313">
    <property type="protein sequence ID" value="CDW83923.1"/>
    <property type="molecule type" value="Genomic_DNA"/>
</dbReference>
<feature type="transmembrane region" description="Helical" evidence="7">
    <location>
        <begin position="1254"/>
        <end position="1272"/>
    </location>
</feature>
<evidence type="ECO:0000313" key="9">
    <source>
        <dbReference type="EMBL" id="CDW83923.1"/>
    </source>
</evidence>
<keyword evidence="10" id="KW-1185">Reference proteome</keyword>
<evidence type="ECO:0000259" key="8">
    <source>
        <dbReference type="Pfam" id="PF00520"/>
    </source>
</evidence>
<dbReference type="GO" id="GO:0005216">
    <property type="term" value="F:monoatomic ion channel activity"/>
    <property type="evidence" value="ECO:0007669"/>
    <property type="project" value="InterPro"/>
</dbReference>
<keyword evidence="9" id="KW-0808">Transferase</keyword>